<dbReference type="InterPro" id="IPR045229">
    <property type="entry name" value="TPP_enz"/>
</dbReference>
<dbReference type="InterPro" id="IPR039368">
    <property type="entry name" value="AHAS_TPP"/>
</dbReference>
<evidence type="ECO:0000256" key="2">
    <source>
        <dbReference type="ARBA" id="ARBA00005025"/>
    </source>
</evidence>
<dbReference type="EMBL" id="MCFF01000018">
    <property type="protein sequence ID" value="ORZ16185.1"/>
    <property type="molecule type" value="Genomic_DNA"/>
</dbReference>
<dbReference type="PANTHER" id="PTHR18968:SF13">
    <property type="entry name" value="ACETOLACTATE SYNTHASE CATALYTIC SUBUNIT, MITOCHONDRIAL"/>
    <property type="match status" value="1"/>
</dbReference>
<evidence type="ECO:0000256" key="6">
    <source>
        <dbReference type="ARBA" id="ARBA00022679"/>
    </source>
</evidence>
<dbReference type="InterPro" id="IPR029035">
    <property type="entry name" value="DHS-like_NAD/FAD-binding_dom"/>
</dbReference>
<evidence type="ECO:0000259" key="15">
    <source>
        <dbReference type="Pfam" id="PF02776"/>
    </source>
</evidence>
<comment type="cofactor">
    <cofactor evidence="11">
        <name>thiamine diphosphate</name>
        <dbReference type="ChEBI" id="CHEBI:58937"/>
    </cofactor>
    <text evidence="11">Binds 1 thiamine pyrophosphate per subunit.</text>
</comment>
<keyword evidence="9 11" id="KW-0786">Thiamine pyrophosphate</keyword>
<dbReference type="InterPro" id="IPR012001">
    <property type="entry name" value="Thiamin_PyroP_enz_TPP-bd_dom"/>
</dbReference>
<dbReference type="InterPro" id="IPR012000">
    <property type="entry name" value="Thiamin_PyroP_enz_cen_dom"/>
</dbReference>
<comment type="caution">
    <text evidence="16">The sequence shown here is derived from an EMBL/GenBank/DDBJ whole genome shotgun (WGS) entry which is preliminary data.</text>
</comment>
<dbReference type="FunFam" id="3.40.50.970:FF:000007">
    <property type="entry name" value="Acetolactate synthase"/>
    <property type="match status" value="1"/>
</dbReference>
<evidence type="ECO:0000256" key="9">
    <source>
        <dbReference type="ARBA" id="ARBA00023052"/>
    </source>
</evidence>
<keyword evidence="8 11" id="KW-0460">Magnesium</keyword>
<dbReference type="InterPro" id="IPR000399">
    <property type="entry name" value="TPP-bd_CS"/>
</dbReference>
<dbReference type="RefSeq" id="XP_021881532.1">
    <property type="nucleotide sequence ID" value="XM_022030115.1"/>
</dbReference>
<dbReference type="GO" id="GO:1901705">
    <property type="term" value="P:L-isoleucine biosynthetic process"/>
    <property type="evidence" value="ECO:0007669"/>
    <property type="project" value="EnsemblFungi"/>
</dbReference>
<dbReference type="AlphaFoldDB" id="A0A1Y2GPJ0"/>
<dbReference type="SUPFAM" id="SSF55729">
    <property type="entry name" value="Acyl-CoA N-acyltransferases (Nat)"/>
    <property type="match status" value="1"/>
</dbReference>
<dbReference type="SUPFAM" id="SSF52518">
    <property type="entry name" value="Thiamin diphosphate-binding fold (THDP-binding)"/>
    <property type="match status" value="2"/>
</dbReference>
<evidence type="ECO:0000256" key="7">
    <source>
        <dbReference type="ARBA" id="ARBA00022723"/>
    </source>
</evidence>
<name>A0A1Y2GPJ0_9FUNG</name>
<feature type="domain" description="Thiamine pyrophosphate enzyme N-terminal TPP-binding" evidence="15">
    <location>
        <begin position="90"/>
        <end position="205"/>
    </location>
</feature>
<dbReference type="FunFam" id="3.40.50.1220:FF:000008">
    <property type="entry name" value="Acetolactate synthase"/>
    <property type="match status" value="1"/>
</dbReference>
<evidence type="ECO:0000313" key="16">
    <source>
        <dbReference type="EMBL" id="ORZ16185.1"/>
    </source>
</evidence>
<keyword evidence="5 11" id="KW-0028">Amino-acid biosynthesis</keyword>
<protein>
    <recommendedName>
        <fullName evidence="4 11">Acetolactate synthase</fullName>
        <ecNumber evidence="4 11">2.2.1.6</ecNumber>
    </recommendedName>
</protein>
<keyword evidence="7 11" id="KW-0479">Metal-binding</keyword>
<evidence type="ECO:0000313" key="17">
    <source>
        <dbReference type="Proteomes" id="UP000193648"/>
    </source>
</evidence>
<dbReference type="InterPro" id="IPR016181">
    <property type="entry name" value="Acyl_CoA_acyltransferase"/>
</dbReference>
<dbReference type="Gene3D" id="3.40.50.970">
    <property type="match status" value="2"/>
</dbReference>
<dbReference type="InterPro" id="IPR012846">
    <property type="entry name" value="Acetolactate_synth_lsu"/>
</dbReference>
<evidence type="ECO:0000256" key="12">
    <source>
        <dbReference type="SAM" id="MobiDB-lite"/>
    </source>
</evidence>
<dbReference type="GeneID" id="33571958"/>
<dbReference type="GO" id="GO:0009099">
    <property type="term" value="P:L-valine biosynthetic process"/>
    <property type="evidence" value="ECO:0007669"/>
    <property type="project" value="UniProtKB-UniPathway"/>
</dbReference>
<keyword evidence="17" id="KW-1185">Reference proteome</keyword>
<dbReference type="GO" id="GO:0005739">
    <property type="term" value="C:mitochondrion"/>
    <property type="evidence" value="ECO:0007669"/>
    <property type="project" value="TreeGrafter"/>
</dbReference>
<feature type="region of interest" description="Disordered" evidence="12">
    <location>
        <begin position="60"/>
        <end position="88"/>
    </location>
</feature>
<keyword evidence="6 11" id="KW-0808">Transferase</keyword>
<feature type="domain" description="Thiamine pyrophosphate enzyme central" evidence="13">
    <location>
        <begin position="293"/>
        <end position="438"/>
    </location>
</feature>
<dbReference type="OrthoDB" id="16262at2759"/>
<comment type="cofactor">
    <cofactor evidence="11">
        <name>Mg(2+)</name>
        <dbReference type="ChEBI" id="CHEBI:18420"/>
    </cofactor>
    <text evidence="11">Binds 1 Mg(2+) ion per subunit.</text>
</comment>
<dbReference type="FunCoup" id="A0A1Y2GPJ0">
    <property type="interactions" value="166"/>
</dbReference>
<dbReference type="Gene3D" id="3.40.50.1220">
    <property type="entry name" value="TPP-binding domain"/>
    <property type="match status" value="1"/>
</dbReference>
<dbReference type="PROSITE" id="PS00187">
    <property type="entry name" value="TPP_ENZYMES"/>
    <property type="match status" value="1"/>
</dbReference>
<dbReference type="GO" id="GO:0003984">
    <property type="term" value="F:acetolactate synthase activity"/>
    <property type="evidence" value="ECO:0007669"/>
    <property type="project" value="UniProtKB-EC"/>
</dbReference>
<dbReference type="PANTHER" id="PTHR18968">
    <property type="entry name" value="THIAMINE PYROPHOSPHATE ENZYMES"/>
    <property type="match status" value="1"/>
</dbReference>
<organism evidence="16 17">
    <name type="scientific">Lobosporangium transversale</name>
    <dbReference type="NCBI Taxonomy" id="64571"/>
    <lineage>
        <taxon>Eukaryota</taxon>
        <taxon>Fungi</taxon>
        <taxon>Fungi incertae sedis</taxon>
        <taxon>Mucoromycota</taxon>
        <taxon>Mortierellomycotina</taxon>
        <taxon>Mortierellomycetes</taxon>
        <taxon>Mortierellales</taxon>
        <taxon>Mortierellaceae</taxon>
        <taxon>Lobosporangium</taxon>
    </lineage>
</organism>
<evidence type="ECO:0000256" key="3">
    <source>
        <dbReference type="ARBA" id="ARBA00007812"/>
    </source>
</evidence>
<comment type="catalytic activity">
    <reaction evidence="11">
        <text>2 pyruvate + H(+) = (2S)-2-acetolactate + CO2</text>
        <dbReference type="Rhea" id="RHEA:25249"/>
        <dbReference type="ChEBI" id="CHEBI:15361"/>
        <dbReference type="ChEBI" id="CHEBI:15378"/>
        <dbReference type="ChEBI" id="CHEBI:16526"/>
        <dbReference type="ChEBI" id="CHEBI:58476"/>
        <dbReference type="EC" id="2.2.1.6"/>
    </reaction>
</comment>
<dbReference type="STRING" id="64571.A0A1Y2GPJ0"/>
<dbReference type="Proteomes" id="UP000193648">
    <property type="component" value="Unassembled WGS sequence"/>
</dbReference>
<dbReference type="Pfam" id="PF00205">
    <property type="entry name" value="TPP_enzyme_M"/>
    <property type="match status" value="1"/>
</dbReference>
<evidence type="ECO:0000256" key="4">
    <source>
        <dbReference type="ARBA" id="ARBA00013145"/>
    </source>
</evidence>
<dbReference type="GO" id="GO:0005948">
    <property type="term" value="C:acetolactate synthase complex"/>
    <property type="evidence" value="ECO:0007669"/>
    <property type="project" value="EnsemblFungi"/>
</dbReference>
<accession>A0A1Y2GPJ0</accession>
<dbReference type="GO" id="GO:0030976">
    <property type="term" value="F:thiamine pyrophosphate binding"/>
    <property type="evidence" value="ECO:0007669"/>
    <property type="project" value="UniProtKB-UniRule"/>
</dbReference>
<sequence length="842" mass="92054">MHSQSFARLARSTYSTVGRQCLSRPFSLTSATRIAASQIRFRSSAATAEAAVQPNIAAVDPSAAPPLQPLERTQPKTSSKPEHDHSFVGMSGGQIFHEMMLRHNVKHVFGYPGGAILPVFDAIYNSKHFDFILPRAEQGAGHAAEGYARVTGKPGVVLVTSGPGATNVITAMQDALSDGTPMVVFSGQVPVSAIGSDAFQEADVVGISRACTKWNVMVKDIADLPRRINEAFEIATSGRPGPVLVDLPKDVTAAIVNKPIPAAPSIPAKPPTSQAPFFSDLAKDASQVTSPQIHRAAQLINAAKRPLIYAGQGILAHPDGPERLRELSHNGNIPVTTTLQGLGAFDELDHRSLHMVGMHGSAYANLAMQKADVIIALGARFDDRVTANVPRFAPEARKAAAEKRGGIIHFEISPKNINKVVQATEAIEGDVTENLTKLLPLIESSERKEWFTKISDWKSRFPFYHVQDPNGILLPQTVIQELDKQTADMKEKVIITTGVGQHQMWAAQYFRWRHPRSLVTSGGLGTMGFGLPAAIGAKVGKPDHIVVDIDGDASFCMTGMELATAAQYNIGVKVLILNNDFQGMVKQWQDLFYEERYSATRMFNPDFVKLAEAMNIKGIRATSMQDLPGAMAEFLAHPGPVVLEAKVCKREHVFPMAPAASALHEFIVHPHQASNNITVNNWKQITQLIVNRDQLGLVTSNLESLCEHQYYVPRSIVRAIVADAIPVGYIRLQQEEQDQASEPTRIATDHGNHLRMFRLLSFMIHQSYQGLGFGTNALQLLQKELSSQSREAHGIRILTTSFASVHPEDSPEHFFSALGFQKSQIHGQPLQEMIWTSKISEA</sequence>
<dbReference type="UniPathway" id="UPA00049">
    <property type="reaction ID" value="UER00059"/>
</dbReference>
<evidence type="ECO:0000256" key="10">
    <source>
        <dbReference type="ARBA" id="ARBA00023304"/>
    </source>
</evidence>
<dbReference type="InParanoid" id="A0A1Y2GPJ0"/>
<evidence type="ECO:0000256" key="8">
    <source>
        <dbReference type="ARBA" id="ARBA00022842"/>
    </source>
</evidence>
<dbReference type="EC" id="2.2.1.6" evidence="4 11"/>
<dbReference type="GO" id="GO:0000287">
    <property type="term" value="F:magnesium ion binding"/>
    <property type="evidence" value="ECO:0007669"/>
    <property type="project" value="UniProtKB-UniRule"/>
</dbReference>
<dbReference type="Pfam" id="PF02775">
    <property type="entry name" value="TPP_enzyme_C"/>
    <property type="match status" value="1"/>
</dbReference>
<comment type="pathway">
    <text evidence="1 11">Amino-acid biosynthesis; L-isoleucine biosynthesis; L-isoleucine from 2-oxobutanoate: step 1/4.</text>
</comment>
<dbReference type="SUPFAM" id="SSF52467">
    <property type="entry name" value="DHS-like NAD/FAD-binding domain"/>
    <property type="match status" value="1"/>
</dbReference>
<dbReference type="UniPathway" id="UPA00047">
    <property type="reaction ID" value="UER00055"/>
</dbReference>
<reference evidence="16 17" key="1">
    <citation type="submission" date="2016-07" db="EMBL/GenBank/DDBJ databases">
        <title>Pervasive Adenine N6-methylation of Active Genes in Fungi.</title>
        <authorList>
            <consortium name="DOE Joint Genome Institute"/>
            <person name="Mondo S.J."/>
            <person name="Dannebaum R.O."/>
            <person name="Kuo R.C."/>
            <person name="Labutti K."/>
            <person name="Haridas S."/>
            <person name="Kuo A."/>
            <person name="Salamov A."/>
            <person name="Ahrendt S.R."/>
            <person name="Lipzen A."/>
            <person name="Sullivan W."/>
            <person name="Andreopoulos W.B."/>
            <person name="Clum A."/>
            <person name="Lindquist E."/>
            <person name="Daum C."/>
            <person name="Ramamoorthy G.K."/>
            <person name="Gryganskyi A."/>
            <person name="Culley D."/>
            <person name="Magnuson J.K."/>
            <person name="James T.Y."/>
            <person name="O'Malley M.A."/>
            <person name="Stajich J.E."/>
            <person name="Spatafora J.W."/>
            <person name="Visel A."/>
            <person name="Grigoriev I.V."/>
        </authorList>
    </citation>
    <scope>NUCLEOTIDE SEQUENCE [LARGE SCALE GENOMIC DNA]</scope>
    <source>
        <strain evidence="16 17">NRRL 3116</strain>
    </source>
</reference>
<feature type="domain" description="Thiamine pyrophosphate enzyme TPP-binding" evidence="14">
    <location>
        <begin position="498"/>
        <end position="644"/>
    </location>
</feature>
<dbReference type="GO" id="GO:0050660">
    <property type="term" value="F:flavin adenine dinucleotide binding"/>
    <property type="evidence" value="ECO:0007669"/>
    <property type="project" value="EnsemblFungi"/>
</dbReference>
<evidence type="ECO:0000259" key="14">
    <source>
        <dbReference type="Pfam" id="PF02775"/>
    </source>
</evidence>
<comment type="similarity">
    <text evidence="3 11">Belongs to the TPP enzyme family.</text>
</comment>
<dbReference type="NCBIfam" id="TIGR00118">
    <property type="entry name" value="acolac_lg"/>
    <property type="match status" value="1"/>
</dbReference>
<evidence type="ECO:0000256" key="1">
    <source>
        <dbReference type="ARBA" id="ARBA00004974"/>
    </source>
</evidence>
<comment type="pathway">
    <text evidence="2 11">Amino-acid biosynthesis; L-valine biosynthesis; L-valine from pyruvate: step 1/4.</text>
</comment>
<gene>
    <name evidence="16" type="ORF">BCR41DRAFT_422186</name>
</gene>
<dbReference type="InterPro" id="IPR029061">
    <property type="entry name" value="THDP-binding"/>
</dbReference>
<dbReference type="CDD" id="cd07035">
    <property type="entry name" value="TPP_PYR_POX_like"/>
    <property type="match status" value="1"/>
</dbReference>
<evidence type="ECO:0000259" key="13">
    <source>
        <dbReference type="Pfam" id="PF00205"/>
    </source>
</evidence>
<dbReference type="InterPro" id="IPR011766">
    <property type="entry name" value="TPP_enzyme_TPP-bd"/>
</dbReference>
<dbReference type="Pfam" id="PF02776">
    <property type="entry name" value="TPP_enzyme_N"/>
    <property type="match status" value="1"/>
</dbReference>
<evidence type="ECO:0000256" key="11">
    <source>
        <dbReference type="RuleBase" id="RU003591"/>
    </source>
</evidence>
<evidence type="ECO:0000256" key="5">
    <source>
        <dbReference type="ARBA" id="ARBA00022605"/>
    </source>
</evidence>
<keyword evidence="10 11" id="KW-0100">Branched-chain amino acid biosynthesis</keyword>
<proteinExistence type="inferred from homology"/>
<dbReference type="CDD" id="cd02015">
    <property type="entry name" value="TPP_AHAS"/>
    <property type="match status" value="1"/>
</dbReference>
<dbReference type="Gene3D" id="3.40.630.30">
    <property type="match status" value="1"/>
</dbReference>